<organism evidence="1">
    <name type="scientific">Proteus mirabilis</name>
    <dbReference type="NCBI Taxonomy" id="584"/>
    <lineage>
        <taxon>Bacteria</taxon>
        <taxon>Pseudomonadati</taxon>
        <taxon>Pseudomonadota</taxon>
        <taxon>Gammaproteobacteria</taxon>
        <taxon>Enterobacterales</taxon>
        <taxon>Morganellaceae</taxon>
        <taxon>Proteus</taxon>
    </lineage>
</organism>
<dbReference type="AlphaFoldDB" id="A0ABD5LRJ3"/>
<evidence type="ECO:0000313" key="1">
    <source>
        <dbReference type="EMBL" id="MEY2343970.1"/>
    </source>
</evidence>
<reference evidence="1" key="1">
    <citation type="submission" date="2021-05" db="EMBL/GenBank/DDBJ databases">
        <title>First report of NDM-5 and VEB-6 producing Proteus mirabilis isolated from blood of a sepsis patient in Kolkata, India.</title>
        <authorList>
            <person name="Halder G."/>
            <person name="Chaudhuri B."/>
            <person name="Dutta S."/>
        </authorList>
    </citation>
    <scope>NUCLEOTIDE SEQUENCE [LARGE SCALE GENOMIC DNA]</scope>
    <source>
        <strain evidence="1">7049</strain>
    </source>
</reference>
<gene>
    <name evidence="1" type="ORF">I3679_006405</name>
</gene>
<accession>A0ABD5LRJ3</accession>
<sequence length="52" mass="5890">MRLFDDRSLELGTIIQITGKSRKASPEGLDYDTGAIPMVEQEKNPYCDQRVC</sequence>
<protein>
    <submittedName>
        <fullName evidence="1">Uncharacterized protein</fullName>
    </submittedName>
</protein>
<proteinExistence type="predicted"/>
<comment type="caution">
    <text evidence="1">The sequence shown here is derived from an EMBL/GenBank/DDBJ whole genome shotgun (WGS) entry which is preliminary data.</text>
</comment>
<name>A0ABD5LRJ3_PROMI</name>
<dbReference type="EMBL" id="JADQCH020000001">
    <property type="protein sequence ID" value="MEY2343970.1"/>
    <property type="molecule type" value="Genomic_DNA"/>
</dbReference>